<dbReference type="AlphaFoldDB" id="A0A1C4G9G3"/>
<name>A0A1C4G9G3_9BACI</name>
<evidence type="ECO:0000313" key="2">
    <source>
        <dbReference type="Proteomes" id="UP000196052"/>
    </source>
</evidence>
<organism evidence="1 2">
    <name type="scientific">Bacillus wiedmannii</name>
    <dbReference type="NCBI Taxonomy" id="1890302"/>
    <lineage>
        <taxon>Bacteria</taxon>
        <taxon>Bacillati</taxon>
        <taxon>Bacillota</taxon>
        <taxon>Bacilli</taxon>
        <taxon>Bacillales</taxon>
        <taxon>Bacillaceae</taxon>
        <taxon>Bacillus</taxon>
        <taxon>Bacillus cereus group</taxon>
    </lineage>
</organism>
<evidence type="ECO:0000313" key="1">
    <source>
        <dbReference type="EMBL" id="SCC64784.1"/>
    </source>
</evidence>
<sequence length="23" mass="2670">MGRVKLYQRLLEYIDLPTTTATS</sequence>
<reference evidence="2" key="1">
    <citation type="submission" date="2016-08" db="EMBL/GenBank/DDBJ databases">
        <authorList>
            <person name="Loux V."/>
            <person name="Rue O."/>
        </authorList>
    </citation>
    <scope>NUCLEOTIDE SEQUENCE [LARGE SCALE GENOMIC DNA]</scope>
    <source>
        <strain evidence="2">INRA Bc05-F1</strain>
    </source>
</reference>
<protein>
    <submittedName>
        <fullName evidence="1">Uncharacterized protein</fullName>
    </submittedName>
</protein>
<dbReference type="Proteomes" id="UP000196052">
    <property type="component" value="Unassembled WGS sequence"/>
</dbReference>
<proteinExistence type="predicted"/>
<accession>A0A1C4G9G3</accession>
<gene>
    <name evidence="1" type="ORF">BC05F1_05559</name>
</gene>
<dbReference type="EMBL" id="FMBE01000016">
    <property type="protein sequence ID" value="SCC64784.1"/>
    <property type="molecule type" value="Genomic_DNA"/>
</dbReference>